<dbReference type="AlphaFoldDB" id="A0A0M3IEG2"/>
<name>A0A0M3IEG2_ASCLU</name>
<dbReference type="Proteomes" id="UP000036681">
    <property type="component" value="Unplaced"/>
</dbReference>
<proteinExistence type="predicted"/>
<accession>A0A0M3IEG2</accession>
<keyword evidence="1" id="KW-1185">Reference proteome</keyword>
<dbReference type="WBParaSite" id="ALUE_0001648501-mRNA-1">
    <property type="protein sequence ID" value="ALUE_0001648501-mRNA-1"/>
    <property type="gene ID" value="ALUE_0001648501"/>
</dbReference>
<evidence type="ECO:0000313" key="2">
    <source>
        <dbReference type="WBParaSite" id="ALUE_0001648501-mRNA-1"/>
    </source>
</evidence>
<evidence type="ECO:0000313" key="1">
    <source>
        <dbReference type="Proteomes" id="UP000036681"/>
    </source>
</evidence>
<sequence length="107" mass="12611">MKSVTKWNFSYSTNYVMVYMGMLIHRSRQPTSCSKNHLKSSNSARNLISKYISHFLQVFTKMYRGLYRPKCGHKYDAHFLDPACRVCDTSSMLPTSQEHPQQKHRLF</sequence>
<protein>
    <submittedName>
        <fullName evidence="2">Ovule protein</fullName>
    </submittedName>
</protein>
<organism evidence="1 2">
    <name type="scientific">Ascaris lumbricoides</name>
    <name type="common">Giant roundworm</name>
    <dbReference type="NCBI Taxonomy" id="6252"/>
    <lineage>
        <taxon>Eukaryota</taxon>
        <taxon>Metazoa</taxon>
        <taxon>Ecdysozoa</taxon>
        <taxon>Nematoda</taxon>
        <taxon>Chromadorea</taxon>
        <taxon>Rhabditida</taxon>
        <taxon>Spirurina</taxon>
        <taxon>Ascaridomorpha</taxon>
        <taxon>Ascaridoidea</taxon>
        <taxon>Ascarididae</taxon>
        <taxon>Ascaris</taxon>
    </lineage>
</organism>
<reference evidence="2" key="1">
    <citation type="submission" date="2017-02" db="UniProtKB">
        <authorList>
            <consortium name="WormBaseParasite"/>
        </authorList>
    </citation>
    <scope>IDENTIFICATION</scope>
</reference>